<feature type="non-terminal residue" evidence="2">
    <location>
        <position position="217"/>
    </location>
</feature>
<sequence>MVNLPDDMLGLSSAAFKQMIENLDPGKGIYDLQWKGHRYELSIYTIPISALRYNLRNVRVKPWLGQYITENDLAEDYWVTVDEEAKSTQRIINGFLTKNPDRKDALKFFKRGEKQSINEPLICTPSGKVINGNQRLCVYRELYTLDKGKYSHLEHAYVAILPNEGSFSDERKFESACQLEGLEGVMFDWVQQGLQDEEDSGGGETAEQIAQRSNRTA</sequence>
<feature type="compositionally biased region" description="Polar residues" evidence="1">
    <location>
        <begin position="208"/>
        <end position="217"/>
    </location>
</feature>
<gene>
    <name evidence="2" type="ORF">METZ01_LOCUS371675</name>
</gene>
<feature type="region of interest" description="Disordered" evidence="1">
    <location>
        <begin position="193"/>
        <end position="217"/>
    </location>
</feature>
<evidence type="ECO:0000313" key="2">
    <source>
        <dbReference type="EMBL" id="SVD18821.1"/>
    </source>
</evidence>
<name>A0A382TBR8_9ZZZZ</name>
<organism evidence="2">
    <name type="scientific">marine metagenome</name>
    <dbReference type="NCBI Taxonomy" id="408172"/>
    <lineage>
        <taxon>unclassified sequences</taxon>
        <taxon>metagenomes</taxon>
        <taxon>ecological metagenomes</taxon>
    </lineage>
</organism>
<dbReference type="EMBL" id="UINC01134961">
    <property type="protein sequence ID" value="SVD18821.1"/>
    <property type="molecule type" value="Genomic_DNA"/>
</dbReference>
<protein>
    <submittedName>
        <fullName evidence="2">Uncharacterized protein</fullName>
    </submittedName>
</protein>
<evidence type="ECO:0000256" key="1">
    <source>
        <dbReference type="SAM" id="MobiDB-lite"/>
    </source>
</evidence>
<proteinExistence type="predicted"/>
<accession>A0A382TBR8</accession>
<dbReference type="AlphaFoldDB" id="A0A382TBR8"/>
<reference evidence="2" key="1">
    <citation type="submission" date="2018-05" db="EMBL/GenBank/DDBJ databases">
        <authorList>
            <person name="Lanie J.A."/>
            <person name="Ng W.-L."/>
            <person name="Kazmierczak K.M."/>
            <person name="Andrzejewski T.M."/>
            <person name="Davidsen T.M."/>
            <person name="Wayne K.J."/>
            <person name="Tettelin H."/>
            <person name="Glass J.I."/>
            <person name="Rusch D."/>
            <person name="Podicherti R."/>
            <person name="Tsui H.-C.T."/>
            <person name="Winkler M.E."/>
        </authorList>
    </citation>
    <scope>NUCLEOTIDE SEQUENCE</scope>
</reference>